<dbReference type="Proteomes" id="UP000887576">
    <property type="component" value="Unplaced"/>
</dbReference>
<protein>
    <submittedName>
        <fullName evidence="2">Phosphoenolpyruvate carboxykinase (GTP)</fullName>
    </submittedName>
</protein>
<evidence type="ECO:0000313" key="1">
    <source>
        <dbReference type="Proteomes" id="UP000887576"/>
    </source>
</evidence>
<evidence type="ECO:0000313" key="2">
    <source>
        <dbReference type="WBParaSite" id="JU765_v2.g537.t1"/>
    </source>
</evidence>
<name>A0AC34RBA2_9BILA</name>
<proteinExistence type="predicted"/>
<reference evidence="2" key="1">
    <citation type="submission" date="2022-11" db="UniProtKB">
        <authorList>
            <consortium name="WormBaseParasite"/>
        </authorList>
    </citation>
    <scope>IDENTIFICATION</scope>
</reference>
<sequence>MDPRNFPNANPGNGRGPSPPPNNRLVPTYFSEQSFGSNAVPQYIDADEFCEEMNEIPSPPKLRQSQGSKKHSHVDRSGVDSFSDVKEFVVTSVGHMPILKGDFHLLPFKVQRFIVEKAELCRPRGICICDGSQHEADEITHKLIERGMLTPLSAYQNNHLCRTDPKDVARVESKTWMVTPDKYQTICRVAEGVEPIMGHWMSPEQFGDELDARWPGCMAGRIMYVIPFSMGPLGSPLSKIGIQLTDANYVVLSMRIMTRVGPDVWDVLGDGDFVRCIHSVGLPRPVKQKVINHWPCNPEKVMIAHRPAEREIWSYGSGYGGNSLLGKKCFALRIASNIARDEGWLAEHMLIMGVTRPNGKEHFIAAAFPSACGKTNLAMLEPTLPGWKVRCVGDDIAWMKFGEDGRLYAINPESGF</sequence>
<dbReference type="WBParaSite" id="JU765_v2.g537.t1">
    <property type="protein sequence ID" value="JU765_v2.g537.t1"/>
    <property type="gene ID" value="JU765_v2.g537"/>
</dbReference>
<organism evidence="1 2">
    <name type="scientific">Panagrolaimus sp. JU765</name>
    <dbReference type="NCBI Taxonomy" id="591449"/>
    <lineage>
        <taxon>Eukaryota</taxon>
        <taxon>Metazoa</taxon>
        <taxon>Ecdysozoa</taxon>
        <taxon>Nematoda</taxon>
        <taxon>Chromadorea</taxon>
        <taxon>Rhabditida</taxon>
        <taxon>Tylenchina</taxon>
        <taxon>Panagrolaimomorpha</taxon>
        <taxon>Panagrolaimoidea</taxon>
        <taxon>Panagrolaimidae</taxon>
        <taxon>Panagrolaimus</taxon>
    </lineage>
</organism>
<accession>A0AC34RBA2</accession>